<evidence type="ECO:0000259" key="1">
    <source>
        <dbReference type="Pfam" id="PF05430"/>
    </source>
</evidence>
<dbReference type="GO" id="GO:0032259">
    <property type="term" value="P:methylation"/>
    <property type="evidence" value="ECO:0007669"/>
    <property type="project" value="UniProtKB-KW"/>
</dbReference>
<dbReference type="GO" id="GO:0016645">
    <property type="term" value="F:oxidoreductase activity, acting on the CH-NH group of donors"/>
    <property type="evidence" value="ECO:0007669"/>
    <property type="project" value="InterPro"/>
</dbReference>
<gene>
    <name evidence="2" type="ORF">MNBD_UNCLBAC01-373</name>
</gene>
<reference evidence="2" key="1">
    <citation type="submission" date="2018-06" db="EMBL/GenBank/DDBJ databases">
        <authorList>
            <person name="Zhirakovskaya E."/>
        </authorList>
    </citation>
    <scope>NUCLEOTIDE SEQUENCE</scope>
</reference>
<evidence type="ECO:0000313" key="2">
    <source>
        <dbReference type="EMBL" id="VAX35369.1"/>
    </source>
</evidence>
<dbReference type="NCBIfam" id="NF033855">
    <property type="entry name" value="tRNA_MNMC2"/>
    <property type="match status" value="1"/>
</dbReference>
<feature type="domain" description="MnmC-like methyltransferase" evidence="1">
    <location>
        <begin position="120"/>
        <end position="240"/>
    </location>
</feature>
<dbReference type="AlphaFoldDB" id="A0A3B1CZU0"/>
<protein>
    <submittedName>
        <fullName evidence="2">tRNA (5-methylaminomethyl-2-thiouridylate)-methyltransferase / FAD-dependent cmnm(5)s(2)U34 oxidoreductase</fullName>
        <ecNumber evidence="2">2.1.1.61</ecNumber>
    </submittedName>
</protein>
<name>A0A3B1CZU0_9ZZZZ</name>
<sequence length="243" mass="27851">MKDLKLSFNTADIIWDKKGLPHSVLFDDKYFCKENGLEESKYTFCGGNALEERWQNLSTNNSGIFTIAETGFGSGLNFLCAWQLWNMCAPKNWKLHYISVDQYPFSNQDLSKALSLWPTLKNFTSQLIKQYNPKKHKILLMQFNSNNVNVTLIFDHVLKALDQIKKYSVDTWFLDGFAPSKNPEMWSEELFKHIANLSCNGTTLSTFTAAGFVRRGLSAQRFTISKAKGFGTKRHMLKGIFND</sequence>
<organism evidence="2">
    <name type="scientific">hydrothermal vent metagenome</name>
    <dbReference type="NCBI Taxonomy" id="652676"/>
    <lineage>
        <taxon>unclassified sequences</taxon>
        <taxon>metagenomes</taxon>
        <taxon>ecological metagenomes</taxon>
    </lineage>
</organism>
<keyword evidence="2" id="KW-0489">Methyltransferase</keyword>
<dbReference type="Pfam" id="PF05430">
    <property type="entry name" value="Methyltransf_30"/>
    <property type="match status" value="1"/>
</dbReference>
<dbReference type="InterPro" id="IPR029063">
    <property type="entry name" value="SAM-dependent_MTases_sf"/>
</dbReference>
<proteinExistence type="predicted"/>
<dbReference type="Gene3D" id="3.40.50.150">
    <property type="entry name" value="Vaccinia Virus protein VP39"/>
    <property type="match status" value="1"/>
</dbReference>
<dbReference type="GO" id="GO:0004808">
    <property type="term" value="F:tRNA (5-methylaminomethyl-2-thiouridylate)(34)-methyltransferase activity"/>
    <property type="evidence" value="ECO:0007669"/>
    <property type="project" value="UniProtKB-EC"/>
</dbReference>
<dbReference type="InterPro" id="IPR047785">
    <property type="entry name" value="tRNA_MNMC2"/>
</dbReference>
<dbReference type="PANTHER" id="PTHR39963">
    <property type="entry name" value="SLL0983 PROTEIN"/>
    <property type="match status" value="1"/>
</dbReference>
<dbReference type="InterPro" id="IPR008471">
    <property type="entry name" value="MnmC-like_methylTransf"/>
</dbReference>
<dbReference type="EMBL" id="UOGJ01000048">
    <property type="protein sequence ID" value="VAX35369.1"/>
    <property type="molecule type" value="Genomic_DNA"/>
</dbReference>
<keyword evidence="2" id="KW-0808">Transferase</keyword>
<dbReference type="EC" id="2.1.1.61" evidence="2"/>
<accession>A0A3B1CZU0</accession>
<dbReference type="PANTHER" id="PTHR39963:SF1">
    <property type="entry name" value="MNMC-LIKE METHYLTRANSFERASE DOMAIN-CONTAINING PROTEIN"/>
    <property type="match status" value="1"/>
</dbReference>